<keyword evidence="4 8" id="KW-1133">Transmembrane helix</keyword>
<keyword evidence="11" id="KW-1185">Reference proteome</keyword>
<dbReference type="PANTHER" id="PTHR42911:SF1">
    <property type="entry name" value="MODULATOR OF FTSH PROTEASE HFLC"/>
    <property type="match status" value="1"/>
</dbReference>
<reference evidence="10 11" key="1">
    <citation type="journal article" date="2013" name="Genome Announc.">
        <title>Draft Genome Sequence of Rhizobium mesoamericanum STM3625, a Nitrogen-Fixing Symbiont of Mimosa pudica Isolated in French Guiana (South America).</title>
        <authorList>
            <person name="Moulin L."/>
            <person name="Mornico D."/>
            <person name="Melkonian R."/>
            <person name="Klonowska A."/>
        </authorList>
    </citation>
    <scope>NUCLEOTIDE SEQUENCE [LARGE SCALE GENOMIC DNA]</scope>
    <source>
        <strain evidence="10 11">STM3625</strain>
    </source>
</reference>
<evidence type="ECO:0000256" key="2">
    <source>
        <dbReference type="ARBA" id="ARBA00007862"/>
    </source>
</evidence>
<gene>
    <name evidence="10" type="primary">hflC</name>
    <name evidence="10" type="ORF">BN77_p11632</name>
</gene>
<evidence type="ECO:0000256" key="1">
    <source>
        <dbReference type="ARBA" id="ARBA00004167"/>
    </source>
</evidence>
<dbReference type="CDD" id="cd03405">
    <property type="entry name" value="SPFH_HflC"/>
    <property type="match status" value="1"/>
</dbReference>
<evidence type="ECO:0000259" key="9">
    <source>
        <dbReference type="SMART" id="SM00244"/>
    </source>
</evidence>
<dbReference type="EMBL" id="CANI01000040">
    <property type="protein sequence ID" value="CCM78935.1"/>
    <property type="molecule type" value="Genomic_DNA"/>
</dbReference>
<keyword evidence="10" id="KW-0645">Protease</keyword>
<dbReference type="InterPro" id="IPR001107">
    <property type="entry name" value="Band_7"/>
</dbReference>
<dbReference type="GO" id="GO:0006508">
    <property type="term" value="P:proteolysis"/>
    <property type="evidence" value="ECO:0007669"/>
    <property type="project" value="UniProtKB-KW"/>
</dbReference>
<feature type="transmembrane region" description="Helical" evidence="8">
    <location>
        <begin position="37"/>
        <end position="56"/>
    </location>
</feature>
<protein>
    <recommendedName>
        <fullName evidence="6">Protein HflC</fullName>
    </recommendedName>
</protein>
<keyword evidence="10" id="KW-0378">Hydrolase</keyword>
<evidence type="ECO:0000256" key="7">
    <source>
        <dbReference type="SAM" id="MobiDB-lite"/>
    </source>
</evidence>
<comment type="function">
    <text evidence="6">HflC and HflK could regulate a protease.</text>
</comment>
<dbReference type="eggNOG" id="COG0330">
    <property type="taxonomic scope" value="Bacteria"/>
</dbReference>
<dbReference type="GO" id="GO:0016020">
    <property type="term" value="C:membrane"/>
    <property type="evidence" value="ECO:0007669"/>
    <property type="project" value="UniProtKB-SubCell"/>
</dbReference>
<dbReference type="GO" id="GO:0008233">
    <property type="term" value="F:peptidase activity"/>
    <property type="evidence" value="ECO:0007669"/>
    <property type="project" value="UniProtKB-KW"/>
</dbReference>
<dbReference type="AlphaFoldDB" id="K0Q2S9"/>
<evidence type="ECO:0000256" key="6">
    <source>
        <dbReference type="PIRNR" id="PIRNR005651"/>
    </source>
</evidence>
<evidence type="ECO:0000256" key="8">
    <source>
        <dbReference type="SAM" id="Phobius"/>
    </source>
</evidence>
<comment type="similarity">
    <text evidence="2 6">Belongs to the band 7/mec-2 family. HflC subfamily.</text>
</comment>
<accession>K0Q2S9</accession>
<evidence type="ECO:0000313" key="10">
    <source>
        <dbReference type="EMBL" id="CCM78935.1"/>
    </source>
</evidence>
<dbReference type="Proteomes" id="UP000009319">
    <property type="component" value="Unassembled WGS sequence"/>
</dbReference>
<dbReference type="PANTHER" id="PTHR42911">
    <property type="entry name" value="MODULATOR OF FTSH PROTEASE HFLC"/>
    <property type="match status" value="1"/>
</dbReference>
<organism evidence="10 11">
    <name type="scientific">Rhizobium mesoamericanum STM3625</name>
    <dbReference type="NCBI Taxonomy" id="1211777"/>
    <lineage>
        <taxon>Bacteria</taxon>
        <taxon>Pseudomonadati</taxon>
        <taxon>Pseudomonadota</taxon>
        <taxon>Alphaproteobacteria</taxon>
        <taxon>Hyphomicrobiales</taxon>
        <taxon>Rhizobiaceae</taxon>
        <taxon>Rhizobium/Agrobacterium group</taxon>
        <taxon>Rhizobium</taxon>
    </lineage>
</organism>
<dbReference type="Pfam" id="PF01145">
    <property type="entry name" value="Band_7"/>
    <property type="match status" value="1"/>
</dbReference>
<dbReference type="PIRSF" id="PIRSF005651">
    <property type="entry name" value="HflC"/>
    <property type="match status" value="1"/>
</dbReference>
<evidence type="ECO:0000256" key="4">
    <source>
        <dbReference type="ARBA" id="ARBA00022989"/>
    </source>
</evidence>
<dbReference type="STRING" id="1211777.BN77_p11632"/>
<comment type="subcellular location">
    <subcellularLocation>
        <location evidence="1">Membrane</location>
        <topology evidence="1">Single-pass membrane protein</topology>
    </subcellularLocation>
</comment>
<evidence type="ECO:0000313" key="11">
    <source>
        <dbReference type="Proteomes" id="UP000009319"/>
    </source>
</evidence>
<evidence type="ECO:0000256" key="5">
    <source>
        <dbReference type="ARBA" id="ARBA00023136"/>
    </source>
</evidence>
<feature type="compositionally biased region" description="Basic and acidic residues" evidence="7">
    <location>
        <begin position="1"/>
        <end position="14"/>
    </location>
</feature>
<dbReference type="SUPFAM" id="SSF117892">
    <property type="entry name" value="Band 7/SPFH domain"/>
    <property type="match status" value="1"/>
</dbReference>
<name>K0Q2S9_9HYPH</name>
<comment type="caution">
    <text evidence="10">The sequence shown here is derived from an EMBL/GenBank/DDBJ whole genome shotgun (WGS) entry which is preliminary data.</text>
</comment>
<dbReference type="SMART" id="SM00244">
    <property type="entry name" value="PHB"/>
    <property type="match status" value="1"/>
</dbReference>
<sequence>MTDMHAHPDSDHHGHDHHHQSQGSDDNEMMPFRWSRLIVAVIVVAIILVAACLVQVRSGAATIITRFGNPARVLIQPGLAFRLPIPLEKTIDVDLRAKSTSSGLQDVGTKDGLRIIAQAYAIWQVPPEADAIKRFVRSVQNQPEQAAAQIRTFLGSSLETTASNFDLTSLINPNPDKLRIDDLEAQLKAQIERKLYDTYGLRVVDVGIERLTLPSVTLNATVDRMRAERETIATERAAVGKRQAAEIRSAAERDARVLQADATVKAAEIEAKSRVEAAQIYGSAYKSAPGLYELLRSLDTLGTIVNSNTRLVLRTDAAPFRALIDGPPSISSVGGAR</sequence>
<evidence type="ECO:0000256" key="3">
    <source>
        <dbReference type="ARBA" id="ARBA00022692"/>
    </source>
</evidence>
<dbReference type="HOGENOM" id="CLU_059167_0_0_5"/>
<feature type="domain" description="Band 7" evidence="9">
    <location>
        <begin position="51"/>
        <end position="225"/>
    </location>
</feature>
<dbReference type="InterPro" id="IPR010200">
    <property type="entry name" value="HflC"/>
</dbReference>
<proteinExistence type="inferred from homology"/>
<dbReference type="InterPro" id="IPR036013">
    <property type="entry name" value="Band_7/SPFH_dom_sf"/>
</dbReference>
<dbReference type="Gene3D" id="3.30.479.30">
    <property type="entry name" value="Band 7 domain"/>
    <property type="match status" value="1"/>
</dbReference>
<keyword evidence="3 8" id="KW-0812">Transmembrane</keyword>
<keyword evidence="5 8" id="KW-0472">Membrane</keyword>
<feature type="region of interest" description="Disordered" evidence="7">
    <location>
        <begin position="1"/>
        <end position="26"/>
    </location>
</feature>